<evidence type="ECO:0000313" key="2">
    <source>
        <dbReference type="EMBL" id="BAL84780.1"/>
    </source>
</evidence>
<sequence>MLVQFSVTNYKSIRSQATISCRASSDKEMAENLFEAGKVKLVPCLAVYGANASGKSNLLNALLLMKQMVCGSYARVLKGDRLPYDSFSFSEAQSAPTELDIIFYMNGIKYAYGFAYDGDSIKSEYLYHWPRGREALIFSREGNEFTFPKESMQEQNQLAKRTAPNRLYLVTSNEWNNPLTENAFMWFVTRLLNAHDEDNLYTTSIEAVLQGNDSKSRLLQEMLTADLGLENIEVIERGGKKQIVTYHRIGEGKEENSVYSLLLEQESAGTHFFFSRIGLWLKALAQGGVIAIDEIETSLHPLLTRHLVEMVQDHNINRNHAQLIFTTHDVGLLERTLLRRDQIWFVEKNDKSLESEVFALTEFSPRKTENITKGYLQGRYGAIPFIGEELLWRE</sequence>
<keyword evidence="2" id="KW-0614">Plasmid</keyword>
<protein>
    <recommendedName>
        <fullName evidence="1">ATPase AAA-type core domain-containing protein</fullName>
    </recommendedName>
</protein>
<dbReference type="GeneID" id="61463263"/>
<dbReference type="RefSeq" id="WP_014426080.1">
    <property type="nucleotide sequence ID" value="NC_017070.1"/>
</dbReference>
<dbReference type="Gene3D" id="3.40.50.300">
    <property type="entry name" value="P-loop containing nucleotide triphosphate hydrolases"/>
    <property type="match status" value="1"/>
</dbReference>
<dbReference type="OrthoDB" id="9809324at2"/>
<gene>
    <name evidence="2" type="ordered locus">SELR_pSRC600280</name>
</gene>
<accession>I0GVJ3</accession>
<dbReference type="KEGG" id="sri:SELR_pSRC600280"/>
<dbReference type="GO" id="GO:0016887">
    <property type="term" value="F:ATP hydrolysis activity"/>
    <property type="evidence" value="ECO:0007669"/>
    <property type="project" value="InterPro"/>
</dbReference>
<proteinExistence type="predicted"/>
<dbReference type="InterPro" id="IPR003959">
    <property type="entry name" value="ATPase_AAA_core"/>
</dbReference>
<dbReference type="InterPro" id="IPR027417">
    <property type="entry name" value="P-loop_NTPase"/>
</dbReference>
<evidence type="ECO:0000259" key="1">
    <source>
        <dbReference type="Pfam" id="PF13304"/>
    </source>
</evidence>
<geneLocation type="plasmid" evidence="2 3">
    <name>pSRC6</name>
</geneLocation>
<organism evidence="2 3">
    <name type="scientific">Selenomonas ruminantium subsp. lactilytica (strain NBRC 103574 / TAM6421)</name>
    <dbReference type="NCBI Taxonomy" id="927704"/>
    <lineage>
        <taxon>Bacteria</taxon>
        <taxon>Bacillati</taxon>
        <taxon>Bacillota</taxon>
        <taxon>Negativicutes</taxon>
        <taxon>Selenomonadales</taxon>
        <taxon>Selenomonadaceae</taxon>
        <taxon>Selenomonas</taxon>
    </lineage>
</organism>
<evidence type="ECO:0000313" key="3">
    <source>
        <dbReference type="Proteomes" id="UP000007887"/>
    </source>
</evidence>
<name>I0GVJ3_SELRL</name>
<dbReference type="Proteomes" id="UP000007887">
    <property type="component" value="Plasmid pSRC6"/>
</dbReference>
<dbReference type="AlphaFoldDB" id="I0GVJ3"/>
<dbReference type="PANTHER" id="PTHR40396:SF1">
    <property type="entry name" value="ATPASE AAA-TYPE CORE DOMAIN-CONTAINING PROTEIN"/>
    <property type="match status" value="1"/>
</dbReference>
<dbReference type="EMBL" id="AP012295">
    <property type="protein sequence ID" value="BAL84780.1"/>
    <property type="molecule type" value="Genomic_DNA"/>
</dbReference>
<reference evidence="2 3" key="1">
    <citation type="submission" date="2011-10" db="EMBL/GenBank/DDBJ databases">
        <title>Whole genome sequence of Selenomonas ruminantium subsp. lactilytica TAM6421.</title>
        <authorList>
            <person name="Oguchi A."/>
            <person name="Ankai A."/>
            <person name="Kaneko J."/>
            <person name="Yamada-Narita S."/>
            <person name="Fukui S."/>
            <person name="Takahashi M."/>
            <person name="Onodera T."/>
            <person name="Kojima S."/>
            <person name="Fushimi T."/>
            <person name="Abe N."/>
            <person name="Kamio Y."/>
            <person name="Yamazaki S."/>
            <person name="Fujita N."/>
        </authorList>
    </citation>
    <scope>NUCLEOTIDE SEQUENCE [LARGE SCALE GENOMIC DNA]</scope>
    <source>
        <strain evidence="3">NBRC 103574 / TAM6421</strain>
        <plasmid evidence="2 3">pSRC6</plasmid>
    </source>
</reference>
<dbReference type="HOGENOM" id="CLU_046693_2_0_9"/>
<feature type="domain" description="ATPase AAA-type core" evidence="1">
    <location>
        <begin position="45"/>
        <end position="334"/>
    </location>
</feature>
<dbReference type="PANTHER" id="PTHR40396">
    <property type="entry name" value="ATPASE-LIKE PROTEIN"/>
    <property type="match status" value="1"/>
</dbReference>
<dbReference type="GO" id="GO:0005524">
    <property type="term" value="F:ATP binding"/>
    <property type="evidence" value="ECO:0007669"/>
    <property type="project" value="InterPro"/>
</dbReference>
<dbReference type="PATRIC" id="fig|927704.6.peg.3591"/>
<dbReference type="Pfam" id="PF13304">
    <property type="entry name" value="AAA_21"/>
    <property type="match status" value="1"/>
</dbReference>
<dbReference type="SUPFAM" id="SSF52540">
    <property type="entry name" value="P-loop containing nucleoside triphosphate hydrolases"/>
    <property type="match status" value="1"/>
</dbReference>